<dbReference type="EMBL" id="JABBVZ010000008">
    <property type="protein sequence ID" value="NMP21497.1"/>
    <property type="molecule type" value="Genomic_DNA"/>
</dbReference>
<comment type="caution">
    <text evidence="1">The sequence shown here is derived from an EMBL/GenBank/DDBJ whole genome shotgun (WGS) entry which is preliminary data.</text>
</comment>
<reference evidence="1 2" key="1">
    <citation type="submission" date="2020-04" db="EMBL/GenBank/DDBJ databases">
        <authorList>
            <person name="Zhang R."/>
            <person name="Schippers A."/>
        </authorList>
    </citation>
    <scope>NUCLEOTIDE SEQUENCE [LARGE SCALE GENOMIC DNA]</scope>
    <source>
        <strain evidence="1 2">DSM 109850</strain>
    </source>
</reference>
<proteinExistence type="predicted"/>
<dbReference type="AlphaFoldDB" id="A0A7Y0Q1I6"/>
<sequence>MNFFTFGTFMMIYIRGMHPDWPYDFVDEAELRSVGMLFRELEPVSDEKFEQTIEQFLRMGRRKKIPLLERLAIAWAKGNVTGWPQQRPDEKDLRQALQVLQKATMATDAQVEAAVASILDDNPDEGAMF</sequence>
<evidence type="ECO:0000313" key="2">
    <source>
        <dbReference type="Proteomes" id="UP000533476"/>
    </source>
</evidence>
<name>A0A7Y0Q1I6_9FIRM</name>
<protein>
    <submittedName>
        <fullName evidence="1">Uncharacterized protein</fullName>
    </submittedName>
</protein>
<evidence type="ECO:0000313" key="1">
    <source>
        <dbReference type="EMBL" id="NMP21497.1"/>
    </source>
</evidence>
<keyword evidence="2" id="KW-1185">Reference proteome</keyword>
<organism evidence="1 2">
    <name type="scientific">Sulfobacillus harzensis</name>
    <dbReference type="NCBI Taxonomy" id="2729629"/>
    <lineage>
        <taxon>Bacteria</taxon>
        <taxon>Bacillati</taxon>
        <taxon>Bacillota</taxon>
        <taxon>Clostridia</taxon>
        <taxon>Eubacteriales</taxon>
        <taxon>Clostridiales Family XVII. Incertae Sedis</taxon>
        <taxon>Sulfobacillus</taxon>
    </lineage>
</organism>
<dbReference type="Proteomes" id="UP000533476">
    <property type="component" value="Unassembled WGS sequence"/>
</dbReference>
<accession>A0A7Y0Q1I6</accession>
<gene>
    <name evidence="1" type="ORF">HIJ39_03875</name>
</gene>
<dbReference type="RefSeq" id="WP_169096905.1">
    <property type="nucleotide sequence ID" value="NZ_JABBVZ010000008.1"/>
</dbReference>